<protein>
    <submittedName>
        <fullName evidence="2">Uncharacterized protein</fullName>
    </submittedName>
</protein>
<name>A0A8H4REZ6_9HELO</name>
<feature type="compositionally biased region" description="Acidic residues" evidence="1">
    <location>
        <begin position="130"/>
        <end position="141"/>
    </location>
</feature>
<feature type="region of interest" description="Disordered" evidence="1">
    <location>
        <begin position="128"/>
        <end position="155"/>
    </location>
</feature>
<reference evidence="2 3" key="1">
    <citation type="submission" date="2020-03" db="EMBL/GenBank/DDBJ databases">
        <title>Draft Genome Sequence of Cudoniella acicularis.</title>
        <authorList>
            <person name="Buettner E."/>
            <person name="Kellner H."/>
        </authorList>
    </citation>
    <scope>NUCLEOTIDE SEQUENCE [LARGE SCALE GENOMIC DNA]</scope>
    <source>
        <strain evidence="2 3">DSM 108380</strain>
    </source>
</reference>
<proteinExistence type="predicted"/>
<sequence length="206" mass="23208">MESSLNPRERLQEPPPHSAANHPESRPETWTQNVPQLSSATKGPVVVDLTTDIDHVYVVVISYLELIERLPENKGVYASVRDANNVGGPLSCNYDLKRDGTIAWERMRKTKDAVKIIVEKWPLKRASSGEEVDWPSSEDEWSDAKGTDLDEESEDTFMSRVAEYECMLEGGESMINAPDGRQIYVPNDEEYRDHVLADGPPTRFSS</sequence>
<feature type="region of interest" description="Disordered" evidence="1">
    <location>
        <begin position="1"/>
        <end position="36"/>
    </location>
</feature>
<evidence type="ECO:0000313" key="3">
    <source>
        <dbReference type="Proteomes" id="UP000566819"/>
    </source>
</evidence>
<gene>
    <name evidence="2" type="ORF">G7Y89_g10696</name>
</gene>
<comment type="caution">
    <text evidence="2">The sequence shown here is derived from an EMBL/GenBank/DDBJ whole genome shotgun (WGS) entry which is preliminary data.</text>
</comment>
<dbReference type="Proteomes" id="UP000566819">
    <property type="component" value="Unassembled WGS sequence"/>
</dbReference>
<keyword evidence="3" id="KW-1185">Reference proteome</keyword>
<organism evidence="2 3">
    <name type="scientific">Cudoniella acicularis</name>
    <dbReference type="NCBI Taxonomy" id="354080"/>
    <lineage>
        <taxon>Eukaryota</taxon>
        <taxon>Fungi</taxon>
        <taxon>Dikarya</taxon>
        <taxon>Ascomycota</taxon>
        <taxon>Pezizomycotina</taxon>
        <taxon>Leotiomycetes</taxon>
        <taxon>Helotiales</taxon>
        <taxon>Tricladiaceae</taxon>
        <taxon>Cudoniella</taxon>
    </lineage>
</organism>
<evidence type="ECO:0000313" key="2">
    <source>
        <dbReference type="EMBL" id="KAF4627459.1"/>
    </source>
</evidence>
<accession>A0A8H4REZ6</accession>
<dbReference type="AlphaFoldDB" id="A0A8H4REZ6"/>
<evidence type="ECO:0000256" key="1">
    <source>
        <dbReference type="SAM" id="MobiDB-lite"/>
    </source>
</evidence>
<dbReference type="EMBL" id="JAAMPI010000965">
    <property type="protein sequence ID" value="KAF4627459.1"/>
    <property type="molecule type" value="Genomic_DNA"/>
</dbReference>